<dbReference type="OrthoDB" id="856045at2"/>
<dbReference type="SUPFAM" id="SSF52540">
    <property type="entry name" value="P-loop containing nucleoside triphosphate hydrolases"/>
    <property type="match status" value="1"/>
</dbReference>
<reference evidence="1 2" key="1">
    <citation type="submission" date="2018-06" db="EMBL/GenBank/DDBJ databases">
        <title>Genomic Encyclopedia of Archaeal and Bacterial Type Strains, Phase II (KMG-II): from individual species to whole genera.</title>
        <authorList>
            <person name="Goeker M."/>
        </authorList>
    </citation>
    <scope>NUCLEOTIDE SEQUENCE [LARGE SCALE GENOMIC DNA]</scope>
    <source>
        <strain evidence="1 2">DSM 25663</strain>
    </source>
</reference>
<evidence type="ECO:0008006" key="3">
    <source>
        <dbReference type="Google" id="ProtNLM"/>
    </source>
</evidence>
<dbReference type="RefSeq" id="WP_112112518.1">
    <property type="nucleotide sequence ID" value="NZ_QLSZ01000003.1"/>
</dbReference>
<gene>
    <name evidence="1" type="ORF">CLV55_10332</name>
</gene>
<evidence type="ECO:0000313" key="2">
    <source>
        <dbReference type="Proteomes" id="UP000248840"/>
    </source>
</evidence>
<comment type="caution">
    <text evidence="1">The sequence shown here is derived from an EMBL/GenBank/DDBJ whole genome shotgun (WGS) entry which is preliminary data.</text>
</comment>
<dbReference type="AlphaFoldDB" id="A0A328YKU8"/>
<dbReference type="Proteomes" id="UP000248840">
    <property type="component" value="Unassembled WGS sequence"/>
</dbReference>
<dbReference type="InterPro" id="IPR027417">
    <property type="entry name" value="P-loop_NTPase"/>
</dbReference>
<protein>
    <recommendedName>
        <fullName evidence="3">AAA domain-containing protein</fullName>
    </recommendedName>
</protein>
<dbReference type="EMBL" id="QLSZ01000003">
    <property type="protein sequence ID" value="RAR73713.1"/>
    <property type="molecule type" value="Genomic_DNA"/>
</dbReference>
<evidence type="ECO:0000313" key="1">
    <source>
        <dbReference type="EMBL" id="RAR73713.1"/>
    </source>
</evidence>
<dbReference type="Gene3D" id="3.40.50.300">
    <property type="entry name" value="P-loop containing nucleotide triphosphate hydrolases"/>
    <property type="match status" value="1"/>
</dbReference>
<organism evidence="1 2">
    <name type="scientific">Flavobacterium aciduliphilum</name>
    <dbReference type="NCBI Taxonomy" id="1101402"/>
    <lineage>
        <taxon>Bacteria</taxon>
        <taxon>Pseudomonadati</taxon>
        <taxon>Bacteroidota</taxon>
        <taxon>Flavobacteriia</taxon>
        <taxon>Flavobacteriales</taxon>
        <taxon>Flavobacteriaceae</taxon>
        <taxon>Flavobacterium</taxon>
    </lineage>
</organism>
<proteinExistence type="predicted"/>
<accession>A0A328YKU8</accession>
<name>A0A328YKU8_9FLAO</name>
<sequence>MDYNISTNIIRDASKDLNYIVTPNATKIFERIFGSEKSSTKSFTIIGNYGTGKSSFLWALEKNLLKKKIYFSSVTNDKCKSYQFLKILGDSTSLTFAFQKSLGLDTDSSSRDIIDELEERRQAAEKKKNGFVILIDEFGKFLEYINKNKGSNDLYLLQLVSEWVNDAEKQTYFVITLHQNFISYSSSLEIIEKQEWEKIKGRFVELLFNEPVEQLLFFASKQLENIDIPKSKIIEFEKLNNEIIQSNLVNYSRSNASSLFNKLYPLDWLSANILVQSLQRYGQNERSLFTFLNDFSKSYDNSEDLSFFNVNAVYDYLIQTLSSDIQNYNNPHRPQWLSSMRALERAELNFSEDYYLASEIIKTVCLVNIFCKTGGKFDKEFAVNYLNLTTKFDIILLNKAIEKLEKSGIIRFYKHSNKLNFLEGTDIDIEQELTNVSKEIEVNFSIADELIKLISFPVENAKKHSYETGTPRYFEYKILNEINDIKRAEGSVDGYINLIFNSKIKIKDIELISENNKSDLYVVYKNSDEIYNEIFTVNKYKILLKKFSSDINACKLLNEELQHHTNRLNRLVLQNLYTNSNSNLWYRSGKKVNVKSKKDLNGILSDICDKEFYKAPKIKNELFNREFLSPQINLARRLLMRKVLEFMDKPNLGFEDSKFPPEKSIYLSLIKNTGIHNNSNEFYTYNIPTATSFKYLWDECNKFIIEASNSRRNLGELYDILKSKPFKLKSGFIEFWIPLFLIIKKEDYALFHEVSGFVPYLSDDILDLIHKAPRNYSIKSFNDKNINISLIEKYKKITNTEFEGRNSLLLAIFGNYLKFYRALNAYAVNTNNLSLNTIRLRDAIKNAKDPEDALLVQFPNALGFHMLTFNDDSSIVDNFFIEIDNSIDELKGCFNELIYRIEKIILQSFDCDKNDFIEYKTHIVESLKNVKPDLLSSNQNVFFRRITSLLEDRNSWIKSIADAVLGRSIESIQDEEEFQLIKNIKESIKGLKLASIIHDENNKKSQKLVLFDFIDETGNYKQKNILVNSKISKAYLKSKQEISNNIANLDDDLRKQILYELLASEFKK</sequence>
<keyword evidence="2" id="KW-1185">Reference proteome</keyword>